<dbReference type="SMART" id="SM00382">
    <property type="entry name" value="AAA"/>
    <property type="match status" value="1"/>
</dbReference>
<feature type="transmembrane region" description="Helical" evidence="8">
    <location>
        <begin position="748"/>
        <end position="769"/>
    </location>
</feature>
<evidence type="ECO:0000256" key="5">
    <source>
        <dbReference type="ARBA" id="ARBA00022840"/>
    </source>
</evidence>
<keyword evidence="2" id="KW-0813">Transport</keyword>
<dbReference type="Pfam" id="PF00005">
    <property type="entry name" value="ABC_tran"/>
    <property type="match status" value="1"/>
</dbReference>
<evidence type="ECO:0000259" key="9">
    <source>
        <dbReference type="PROSITE" id="PS50893"/>
    </source>
</evidence>
<evidence type="ECO:0000313" key="10">
    <source>
        <dbReference type="EnsemblProtists" id="PYU1_T008289"/>
    </source>
</evidence>
<dbReference type="PROSITE" id="PS00211">
    <property type="entry name" value="ABC_TRANSPORTER_1"/>
    <property type="match status" value="1"/>
</dbReference>
<dbReference type="InterPro" id="IPR027417">
    <property type="entry name" value="P-loop_NTPase"/>
</dbReference>
<feature type="transmembrane region" description="Helical" evidence="8">
    <location>
        <begin position="956"/>
        <end position="977"/>
    </location>
</feature>
<dbReference type="AlphaFoldDB" id="K3WTJ5"/>
<reference evidence="11" key="2">
    <citation type="submission" date="2010-04" db="EMBL/GenBank/DDBJ databases">
        <authorList>
            <person name="Buell R."/>
            <person name="Hamilton J."/>
            <person name="Hostetler J."/>
        </authorList>
    </citation>
    <scope>NUCLEOTIDE SEQUENCE [LARGE SCALE GENOMIC DNA]</scope>
    <source>
        <strain evidence="11">DAOM:BR144</strain>
    </source>
</reference>
<dbReference type="HOGENOM" id="CLU_000604_35_6_1"/>
<dbReference type="STRING" id="431595.K3WTJ5"/>
<dbReference type="GO" id="GO:0140359">
    <property type="term" value="F:ABC-type transporter activity"/>
    <property type="evidence" value="ECO:0007669"/>
    <property type="project" value="InterPro"/>
</dbReference>
<keyword evidence="3 8" id="KW-0812">Transmembrane</keyword>
<feature type="transmembrane region" description="Helical" evidence="8">
    <location>
        <begin position="520"/>
        <end position="541"/>
    </location>
</feature>
<dbReference type="PROSITE" id="PS50893">
    <property type="entry name" value="ABC_TRANSPORTER_2"/>
    <property type="match status" value="1"/>
</dbReference>
<evidence type="ECO:0000256" key="1">
    <source>
        <dbReference type="ARBA" id="ARBA00004141"/>
    </source>
</evidence>
<evidence type="ECO:0000313" key="11">
    <source>
        <dbReference type="Proteomes" id="UP000019132"/>
    </source>
</evidence>
<feature type="transmembrane region" description="Helical" evidence="8">
    <location>
        <begin position="585"/>
        <end position="616"/>
    </location>
</feature>
<keyword evidence="5" id="KW-0067">ATP-binding</keyword>
<feature type="transmembrane region" description="Helical" evidence="8">
    <location>
        <begin position="628"/>
        <end position="648"/>
    </location>
</feature>
<dbReference type="EMBL" id="GL376619">
    <property type="status" value="NOT_ANNOTATED_CDS"/>
    <property type="molecule type" value="Genomic_DNA"/>
</dbReference>
<feature type="transmembrane region" description="Helical" evidence="8">
    <location>
        <begin position="790"/>
        <end position="809"/>
    </location>
</feature>
<dbReference type="Pfam" id="PF19055">
    <property type="entry name" value="ABC2_membrane_7"/>
    <property type="match status" value="1"/>
</dbReference>
<proteinExistence type="predicted"/>
<name>K3WTJ5_GLOUD</name>
<keyword evidence="11" id="KW-1185">Reference proteome</keyword>
<dbReference type="GO" id="GO:0016887">
    <property type="term" value="F:ATP hydrolysis activity"/>
    <property type="evidence" value="ECO:0007669"/>
    <property type="project" value="InterPro"/>
</dbReference>
<evidence type="ECO:0000256" key="7">
    <source>
        <dbReference type="ARBA" id="ARBA00023136"/>
    </source>
</evidence>
<feature type="transmembrane region" description="Helical" evidence="8">
    <location>
        <begin position="660"/>
        <end position="679"/>
    </location>
</feature>
<dbReference type="InterPro" id="IPR013525">
    <property type="entry name" value="ABC2_TM"/>
</dbReference>
<reference evidence="10" key="3">
    <citation type="submission" date="2015-02" db="UniProtKB">
        <authorList>
            <consortium name="EnsemblProtists"/>
        </authorList>
    </citation>
    <scope>IDENTIFICATION</scope>
    <source>
        <strain evidence="10">DAOM BR144</strain>
    </source>
</reference>
<evidence type="ECO:0000256" key="8">
    <source>
        <dbReference type="SAM" id="Phobius"/>
    </source>
</evidence>
<dbReference type="Gene3D" id="3.40.50.300">
    <property type="entry name" value="P-loop containing nucleotide triphosphate hydrolases"/>
    <property type="match status" value="1"/>
</dbReference>
<dbReference type="GO" id="GO:0016020">
    <property type="term" value="C:membrane"/>
    <property type="evidence" value="ECO:0007669"/>
    <property type="project" value="UniProtKB-SubCell"/>
</dbReference>
<dbReference type="InParanoid" id="K3WTJ5"/>
<dbReference type="InterPro" id="IPR003593">
    <property type="entry name" value="AAA+_ATPase"/>
</dbReference>
<feature type="transmembrane region" description="Helical" evidence="8">
    <location>
        <begin position="715"/>
        <end position="736"/>
    </location>
</feature>
<keyword evidence="7 8" id="KW-0472">Membrane</keyword>
<evidence type="ECO:0000256" key="3">
    <source>
        <dbReference type="ARBA" id="ARBA00022692"/>
    </source>
</evidence>
<dbReference type="SUPFAM" id="SSF52540">
    <property type="entry name" value="P-loop containing nucleoside triphosphate hydrolases"/>
    <property type="match status" value="1"/>
</dbReference>
<keyword evidence="4" id="KW-0547">Nucleotide-binding</keyword>
<dbReference type="InterPro" id="IPR010929">
    <property type="entry name" value="PDR_CDR_ABC"/>
</dbReference>
<dbReference type="eggNOG" id="KOG0065">
    <property type="taxonomic scope" value="Eukaryota"/>
</dbReference>
<evidence type="ECO:0000256" key="4">
    <source>
        <dbReference type="ARBA" id="ARBA00022741"/>
    </source>
</evidence>
<keyword evidence="6 8" id="KW-1133">Transmembrane helix</keyword>
<dbReference type="InterPro" id="IPR017871">
    <property type="entry name" value="ABC_transporter-like_CS"/>
</dbReference>
<protein>
    <recommendedName>
        <fullName evidence="9">ABC transporter domain-containing protein</fullName>
    </recommendedName>
</protein>
<organism evidence="10 11">
    <name type="scientific">Globisporangium ultimum (strain ATCC 200006 / CBS 805.95 / DAOM BR144)</name>
    <name type="common">Pythium ultimum</name>
    <dbReference type="NCBI Taxonomy" id="431595"/>
    <lineage>
        <taxon>Eukaryota</taxon>
        <taxon>Sar</taxon>
        <taxon>Stramenopiles</taxon>
        <taxon>Oomycota</taxon>
        <taxon>Peronosporomycetes</taxon>
        <taxon>Pythiales</taxon>
        <taxon>Pythiaceae</taxon>
        <taxon>Globisporangium</taxon>
    </lineage>
</organism>
<dbReference type="VEuPathDB" id="FungiDB:PYU1_G008273"/>
<comment type="subcellular location">
    <subcellularLocation>
        <location evidence="1">Membrane</location>
        <topology evidence="1">Multi-pass membrane protein</topology>
    </subcellularLocation>
</comment>
<dbReference type="OMA" id="RANRCTT"/>
<dbReference type="Pfam" id="PF06422">
    <property type="entry name" value="PDR_CDR"/>
    <property type="match status" value="1"/>
</dbReference>
<dbReference type="InterPro" id="IPR003439">
    <property type="entry name" value="ABC_transporter-like_ATP-bd"/>
</dbReference>
<evidence type="ECO:0000256" key="6">
    <source>
        <dbReference type="ARBA" id="ARBA00022989"/>
    </source>
</evidence>
<dbReference type="PANTHER" id="PTHR19241">
    <property type="entry name" value="ATP-BINDING CASSETTE TRANSPORTER"/>
    <property type="match status" value="1"/>
</dbReference>
<reference evidence="11" key="1">
    <citation type="journal article" date="2010" name="Genome Biol.">
        <title>Genome sequence of the necrotrophic plant pathogen Pythium ultimum reveals original pathogenicity mechanisms and effector repertoire.</title>
        <authorList>
            <person name="Levesque C.A."/>
            <person name="Brouwer H."/>
            <person name="Cano L."/>
            <person name="Hamilton J.P."/>
            <person name="Holt C."/>
            <person name="Huitema E."/>
            <person name="Raffaele S."/>
            <person name="Robideau G.P."/>
            <person name="Thines M."/>
            <person name="Win J."/>
            <person name="Zerillo M.M."/>
            <person name="Beakes G.W."/>
            <person name="Boore J.L."/>
            <person name="Busam D."/>
            <person name="Dumas B."/>
            <person name="Ferriera S."/>
            <person name="Fuerstenberg S.I."/>
            <person name="Gachon C.M."/>
            <person name="Gaulin E."/>
            <person name="Govers F."/>
            <person name="Grenville-Briggs L."/>
            <person name="Horner N."/>
            <person name="Hostetler J."/>
            <person name="Jiang R.H."/>
            <person name="Johnson J."/>
            <person name="Krajaejun T."/>
            <person name="Lin H."/>
            <person name="Meijer H.J."/>
            <person name="Moore B."/>
            <person name="Morris P."/>
            <person name="Phuntmart V."/>
            <person name="Puiu D."/>
            <person name="Shetty J."/>
            <person name="Stajich J.E."/>
            <person name="Tripathy S."/>
            <person name="Wawra S."/>
            <person name="van West P."/>
            <person name="Whitty B.R."/>
            <person name="Coutinho P.M."/>
            <person name="Henrissat B."/>
            <person name="Martin F."/>
            <person name="Thomas P.D."/>
            <person name="Tyler B.M."/>
            <person name="De Vries R.P."/>
            <person name="Kamoun S."/>
            <person name="Yandell M."/>
            <person name="Tisserat N."/>
            <person name="Buell C.R."/>
        </authorList>
    </citation>
    <scope>NUCLEOTIDE SEQUENCE</scope>
    <source>
        <strain evidence="11">DAOM:BR144</strain>
    </source>
</reference>
<evidence type="ECO:0000256" key="2">
    <source>
        <dbReference type="ARBA" id="ARBA00022448"/>
    </source>
</evidence>
<feature type="transmembrane region" description="Helical" evidence="8">
    <location>
        <begin position="856"/>
        <end position="876"/>
    </location>
</feature>
<dbReference type="Proteomes" id="UP000019132">
    <property type="component" value="Unassembled WGS sequence"/>
</dbReference>
<dbReference type="InterPro" id="IPR043926">
    <property type="entry name" value="ABCG_dom"/>
</dbReference>
<feature type="transmembrane region" description="Helical" evidence="8">
    <location>
        <begin position="685"/>
        <end position="703"/>
    </location>
</feature>
<feature type="transmembrane region" description="Helical" evidence="8">
    <location>
        <begin position="829"/>
        <end position="849"/>
    </location>
</feature>
<dbReference type="Pfam" id="PF01061">
    <property type="entry name" value="ABC2_membrane"/>
    <property type="match status" value="1"/>
</dbReference>
<dbReference type="EnsemblProtists" id="PYU1_T008289">
    <property type="protein sequence ID" value="PYU1_T008289"/>
    <property type="gene ID" value="PYU1_G008273"/>
</dbReference>
<feature type="domain" description="ABC transporter" evidence="9">
    <location>
        <begin position="131"/>
        <end position="409"/>
    </location>
</feature>
<dbReference type="GO" id="GO:0005524">
    <property type="term" value="F:ATP binding"/>
    <property type="evidence" value="ECO:0007669"/>
    <property type="project" value="UniProtKB-KW"/>
</dbReference>
<sequence>MEADREDKRDDDVANQVVATDIVITEVQDGVVISMPEGNEEPQTIKEIPRVRFDSNMSAGAEEIADTISSLNSVLPKERLPSRLMSTVVERYSSFDASNVETLISGGFHRYLGKYKSVGREYNLTFPTPEIHFENLSYTVWLSSESPTAKSSIGGYFKSIVAPWRKLRTVKKVILHPMSGVIRPGSMTLILANPGAGKSTFLKALAGKLTSRNGRRSLKGNISYSGLAAEEITISKLVGLVDQLDNHFATLTVRETIQFADRCLNGAPERQPEKLREVARLRTDVILHILGLTKCADTCVGDALLRGVSGGERKRVTIGEMVVGGQSVFLCDEISTGLDSAATFDIVKSMKDWSRTLGGSAVIALLQPPPEVVELFDDVLILSEGRLVFHGPRVEMLPYFNKLGFECPEHVDPAEFAVEVASGLGGRFLKTQGIQAGFKPPRQAIQFEDAFASSPLYRQTVSLIEEKRRNKLKSENEDKLQSIEHLICKNSGTPLYKSGFIETTSLLLERQKKIWLRDRALVLGKLVEAILIGLLLGIIYLNVQSKIYLRMLFFVIAIFQRQAWQQITIAFQVRNIFYKQRSRNFFRTLSYTTAESIVQIPLNVAVSLSLSVIFYFMSGLSKTGSTFVVFYIIIICFQHAITAYFTLLAAISPTITIAQALASLSVSFFLLFSGNIILPQLIPDYWVWMFWFNPVAWALRAKMTMTYWRNPQYNLMRMVAFPIYAFIFGSAFYKLTEGTSAAVNSHVGLMYNTLDFIGVINLMTVLDTISGERTVFYRERMSNYYGPLPYSLSLFIAEFPYLILTSFLFMNVEYWMIGWEANAPSFFLYWFVFYLHISNCTSVGQFMAVLMPNIKVASVAVGALSVFFNLFSGFLMPHIQMRDFYGWIRYLVITNYSLESLVSIEMGQCDTGSPTAHGCTIVNVAKAGAAPAYQIQLKQFLHNNYGFEYSYVWRNIGILIGILIFLQVAIFLTLRFVSHLKR</sequence>
<accession>K3WTJ5</accession>